<dbReference type="Proteomes" id="UP000262077">
    <property type="component" value="Segment"/>
</dbReference>
<sequence length="80" mass="9115">MSDPVVEAARRAQPWRQGKTHLLAVAAAREALKPIRAKHFPVNYINRQRCCVTCFDSNGDPHLWPCEVAPLIYTTEELEQ</sequence>
<accession>A0A385E261</accession>
<protein>
    <submittedName>
        <fullName evidence="1">Uncharacterized protein</fullName>
    </submittedName>
</protein>
<dbReference type="EMBL" id="MH651187">
    <property type="protein sequence ID" value="AXQ64978.1"/>
    <property type="molecule type" value="Genomic_DNA"/>
</dbReference>
<name>A0A385E261_9CAUD</name>
<keyword evidence="2" id="KW-1185">Reference proteome</keyword>
<evidence type="ECO:0000313" key="2">
    <source>
        <dbReference type="Proteomes" id="UP000262077"/>
    </source>
</evidence>
<evidence type="ECO:0000313" key="1">
    <source>
        <dbReference type="EMBL" id="AXQ64978.1"/>
    </source>
</evidence>
<organism evidence="1 2">
    <name type="scientific">Mycobacterium phage Renaud18</name>
    <dbReference type="NCBI Taxonomy" id="2301701"/>
    <lineage>
        <taxon>Viruses</taxon>
        <taxon>Duplodnaviria</taxon>
        <taxon>Heunggongvirae</taxon>
        <taxon>Uroviricota</taxon>
        <taxon>Caudoviricetes</taxon>
        <taxon>Gracegardnervirinae</taxon>
        <taxon>Thetabobvirus</taxon>
        <taxon>Thetabobvirus renaud18</taxon>
        <taxon>Mycobacterium virus Renaud18</taxon>
    </lineage>
</organism>
<dbReference type="KEGG" id="vg:55611316"/>
<reference evidence="2" key="1">
    <citation type="submission" date="2018-07" db="EMBL/GenBank/DDBJ databases">
        <authorList>
            <person name="Blumer L.S."/>
            <person name="Peister A."/>
            <person name="Ashby L.E."/>
            <person name="Bailey J.T."/>
            <person name="Douglas N.T.IV."/>
            <person name="Edwards J.M."/>
            <person name="Farrar A.M."/>
            <person name="Ford C."/>
            <person name="Frazier A.Jr."/>
            <person name="Freeman K.M."/>
            <person name="Hawkins D.A."/>
            <person name="Hoover D."/>
            <person name="Jones M.S."/>
            <person name="Magruder T.J."/>
            <person name="Phipps S.A."/>
            <person name="Ridley T.A."/>
            <person name="Scott S.M."/>
            <person name="Singleton G.II."/>
            <person name="Smith C.P."/>
            <person name="White Q.C."/>
            <person name="Wright J.K."/>
            <person name="Garlena R.A."/>
            <person name="Russell D.A."/>
            <person name="Pope W.H."/>
            <person name="Jacobs-Sera D."/>
            <person name="Hatfull G.F."/>
        </authorList>
    </citation>
    <scope>NUCLEOTIDE SEQUENCE [LARGE SCALE GENOMIC DNA]</scope>
</reference>
<proteinExistence type="predicted"/>
<dbReference type="GeneID" id="55611316"/>
<gene>
    <name evidence="1" type="primary">71</name>
    <name evidence="1" type="ORF">SEA_RENAUD18_71</name>
</gene>
<dbReference type="RefSeq" id="YP_009841096.1">
    <property type="nucleotide sequence ID" value="NC_048729.1"/>
</dbReference>